<evidence type="ECO:0000313" key="3">
    <source>
        <dbReference type="Proteomes" id="UP000054321"/>
    </source>
</evidence>
<organism evidence="2 3">
    <name type="scientific">Oidiodendron maius (strain Zn)</name>
    <dbReference type="NCBI Taxonomy" id="913774"/>
    <lineage>
        <taxon>Eukaryota</taxon>
        <taxon>Fungi</taxon>
        <taxon>Dikarya</taxon>
        <taxon>Ascomycota</taxon>
        <taxon>Pezizomycotina</taxon>
        <taxon>Leotiomycetes</taxon>
        <taxon>Leotiomycetes incertae sedis</taxon>
        <taxon>Myxotrichaceae</taxon>
        <taxon>Oidiodendron</taxon>
    </lineage>
</organism>
<name>A0A0C3GZ80_OIDMZ</name>
<reference evidence="2 3" key="1">
    <citation type="submission" date="2014-04" db="EMBL/GenBank/DDBJ databases">
        <authorList>
            <consortium name="DOE Joint Genome Institute"/>
            <person name="Kuo A."/>
            <person name="Martino E."/>
            <person name="Perotto S."/>
            <person name="Kohler A."/>
            <person name="Nagy L.G."/>
            <person name="Floudas D."/>
            <person name="Copeland A."/>
            <person name="Barry K.W."/>
            <person name="Cichocki N."/>
            <person name="Veneault-Fourrey C."/>
            <person name="LaButti K."/>
            <person name="Lindquist E.A."/>
            <person name="Lipzen A."/>
            <person name="Lundell T."/>
            <person name="Morin E."/>
            <person name="Murat C."/>
            <person name="Sun H."/>
            <person name="Tunlid A."/>
            <person name="Henrissat B."/>
            <person name="Grigoriev I.V."/>
            <person name="Hibbett D.S."/>
            <person name="Martin F."/>
            <person name="Nordberg H.P."/>
            <person name="Cantor M.N."/>
            <person name="Hua S.X."/>
        </authorList>
    </citation>
    <scope>NUCLEOTIDE SEQUENCE [LARGE SCALE GENOMIC DNA]</scope>
    <source>
        <strain evidence="2 3">Zn</strain>
    </source>
</reference>
<reference evidence="3" key="2">
    <citation type="submission" date="2015-01" db="EMBL/GenBank/DDBJ databases">
        <title>Evolutionary Origins and Diversification of the Mycorrhizal Mutualists.</title>
        <authorList>
            <consortium name="DOE Joint Genome Institute"/>
            <consortium name="Mycorrhizal Genomics Consortium"/>
            <person name="Kohler A."/>
            <person name="Kuo A."/>
            <person name="Nagy L.G."/>
            <person name="Floudas D."/>
            <person name="Copeland A."/>
            <person name="Barry K.W."/>
            <person name="Cichocki N."/>
            <person name="Veneault-Fourrey C."/>
            <person name="LaButti K."/>
            <person name="Lindquist E.A."/>
            <person name="Lipzen A."/>
            <person name="Lundell T."/>
            <person name="Morin E."/>
            <person name="Murat C."/>
            <person name="Riley R."/>
            <person name="Ohm R."/>
            <person name="Sun H."/>
            <person name="Tunlid A."/>
            <person name="Henrissat B."/>
            <person name="Grigoriev I.V."/>
            <person name="Hibbett D.S."/>
            <person name="Martin F."/>
        </authorList>
    </citation>
    <scope>NUCLEOTIDE SEQUENCE [LARGE SCALE GENOMIC DNA]</scope>
    <source>
        <strain evidence="3">Zn</strain>
    </source>
</reference>
<sequence length="103" mass="11107">MAYNDGICDAGSSRNHGEIGRWGYATSASSGRISLPDRSQGNYGVNERTFDRGNGSGGRSQGTVLGQFPARAHPHKIEYRAVGHVSYGLVKRPYISRPSYACS</sequence>
<dbReference type="EMBL" id="KN832886">
    <property type="protein sequence ID" value="KIM95556.1"/>
    <property type="molecule type" value="Genomic_DNA"/>
</dbReference>
<evidence type="ECO:0000256" key="1">
    <source>
        <dbReference type="SAM" id="MobiDB-lite"/>
    </source>
</evidence>
<protein>
    <submittedName>
        <fullName evidence="2">Uncharacterized protein</fullName>
    </submittedName>
</protein>
<proteinExistence type="predicted"/>
<gene>
    <name evidence="2" type="ORF">OIDMADRAFT_21001</name>
</gene>
<feature type="region of interest" description="Disordered" evidence="1">
    <location>
        <begin position="30"/>
        <end position="62"/>
    </location>
</feature>
<feature type="compositionally biased region" description="Polar residues" evidence="1">
    <location>
        <begin position="30"/>
        <end position="43"/>
    </location>
</feature>
<dbReference type="InParanoid" id="A0A0C3GZ80"/>
<keyword evidence="3" id="KW-1185">Reference proteome</keyword>
<dbReference type="HOGENOM" id="CLU_2264504_0_0_1"/>
<dbReference type="AlphaFoldDB" id="A0A0C3GZ80"/>
<accession>A0A0C3GZ80</accession>
<evidence type="ECO:0000313" key="2">
    <source>
        <dbReference type="EMBL" id="KIM95556.1"/>
    </source>
</evidence>
<dbReference type="Proteomes" id="UP000054321">
    <property type="component" value="Unassembled WGS sequence"/>
</dbReference>